<accession>A0ABT3R5T0</accession>
<name>A0ABT3R5T0_9HYPH</name>
<evidence type="ECO:0000256" key="1">
    <source>
        <dbReference type="ARBA" id="ARBA00004442"/>
    </source>
</evidence>
<evidence type="ECO:0000256" key="6">
    <source>
        <dbReference type="SAM" id="SignalP"/>
    </source>
</evidence>
<comment type="subcellular location">
    <subcellularLocation>
        <location evidence="1">Cell outer membrane</location>
    </subcellularLocation>
</comment>
<dbReference type="Proteomes" id="UP001300261">
    <property type="component" value="Unassembled WGS sequence"/>
</dbReference>
<evidence type="ECO:0000256" key="4">
    <source>
        <dbReference type="ARBA" id="ARBA00023237"/>
    </source>
</evidence>
<dbReference type="Gene3D" id="2.40.160.20">
    <property type="match status" value="1"/>
</dbReference>
<dbReference type="SUPFAM" id="SSF56925">
    <property type="entry name" value="OMPA-like"/>
    <property type="match status" value="1"/>
</dbReference>
<keyword evidence="2 6" id="KW-0732">Signal</keyword>
<dbReference type="EMBL" id="JAPEVI010000003">
    <property type="protein sequence ID" value="MCX2724421.1"/>
    <property type="molecule type" value="Genomic_DNA"/>
</dbReference>
<keyword evidence="9" id="KW-1185">Reference proteome</keyword>
<evidence type="ECO:0000259" key="7">
    <source>
        <dbReference type="Pfam" id="PF13505"/>
    </source>
</evidence>
<dbReference type="InterPro" id="IPR027385">
    <property type="entry name" value="Beta-barrel_OMP"/>
</dbReference>
<dbReference type="InterPro" id="IPR011250">
    <property type="entry name" value="OMP/PagP_B-barrel"/>
</dbReference>
<dbReference type="PANTHER" id="PTHR34001:SF3">
    <property type="entry name" value="BLL7405 PROTEIN"/>
    <property type="match status" value="1"/>
</dbReference>
<comment type="similarity">
    <text evidence="5">Belongs to the Omp25/RopB family.</text>
</comment>
<feature type="chain" id="PRO_5045053139" evidence="6">
    <location>
        <begin position="21"/>
        <end position="219"/>
    </location>
</feature>
<evidence type="ECO:0000256" key="2">
    <source>
        <dbReference type="ARBA" id="ARBA00022729"/>
    </source>
</evidence>
<organism evidence="8 9">
    <name type="scientific">Roseibium salinum</name>
    <dbReference type="NCBI Taxonomy" id="1604349"/>
    <lineage>
        <taxon>Bacteria</taxon>
        <taxon>Pseudomonadati</taxon>
        <taxon>Pseudomonadota</taxon>
        <taxon>Alphaproteobacteria</taxon>
        <taxon>Hyphomicrobiales</taxon>
        <taxon>Stappiaceae</taxon>
        <taxon>Roseibium</taxon>
    </lineage>
</organism>
<evidence type="ECO:0000313" key="8">
    <source>
        <dbReference type="EMBL" id="MCX2724421.1"/>
    </source>
</evidence>
<keyword evidence="4" id="KW-0998">Cell outer membrane</keyword>
<dbReference type="Pfam" id="PF13505">
    <property type="entry name" value="OMP_b-brl"/>
    <property type="match status" value="1"/>
</dbReference>
<evidence type="ECO:0000256" key="5">
    <source>
        <dbReference type="ARBA" id="ARBA00038306"/>
    </source>
</evidence>
<dbReference type="RefSeq" id="WP_265964403.1">
    <property type="nucleotide sequence ID" value="NZ_JAPEVI010000003.1"/>
</dbReference>
<comment type="caution">
    <text evidence="8">The sequence shown here is derived from an EMBL/GenBank/DDBJ whole genome shotgun (WGS) entry which is preliminary data.</text>
</comment>
<feature type="signal peptide" evidence="6">
    <location>
        <begin position="1"/>
        <end position="20"/>
    </location>
</feature>
<evidence type="ECO:0000313" key="9">
    <source>
        <dbReference type="Proteomes" id="UP001300261"/>
    </source>
</evidence>
<evidence type="ECO:0000256" key="3">
    <source>
        <dbReference type="ARBA" id="ARBA00023136"/>
    </source>
</evidence>
<gene>
    <name evidence="8" type="ORF">ON753_18930</name>
</gene>
<dbReference type="PANTHER" id="PTHR34001">
    <property type="entry name" value="BLL7405 PROTEIN"/>
    <property type="match status" value="1"/>
</dbReference>
<feature type="domain" description="Outer membrane protein beta-barrel" evidence="7">
    <location>
        <begin position="21"/>
        <end position="219"/>
    </location>
</feature>
<proteinExistence type="inferred from homology"/>
<sequence>MRFPSIFLVAVAGFSSAPMAADIPVNEMPAADFGTVEQLRLTRADWTGFNAVVFAGGGFLSGTDSLGLDAFFRSGLVGGSIGYDQQANRVIFGASLEGALTNFRGDTRSGSARQSSNWLSAATVRIGYDAGRFMPYLSAGVGFGNYKVERKSDGASDENIHVGFVAGGGVEARLTDNVFARVDYKHYQFDEKTYNVSGWSPFSADGNADVFNAGIGHRF</sequence>
<protein>
    <submittedName>
        <fullName evidence="8">Outer membrane beta-barrel protein</fullName>
    </submittedName>
</protein>
<reference evidence="8 9" key="1">
    <citation type="journal article" date="2016" name="Int. J. Syst. Evol. Microbiol.">
        <title>Labrenzia salina sp. nov., isolated from the rhizosphere of the halophyte Arthrocnemum macrostachyum.</title>
        <authorList>
            <person name="Camacho M."/>
            <person name="Redondo-Gomez S."/>
            <person name="Rodriguez-Llorente I."/>
            <person name="Rohde M."/>
            <person name="Sproer C."/>
            <person name="Schumann P."/>
            <person name="Klenk H.P."/>
            <person name="Montero-Calasanz M.D.C."/>
        </authorList>
    </citation>
    <scope>NUCLEOTIDE SEQUENCE [LARGE SCALE GENOMIC DNA]</scope>
    <source>
        <strain evidence="8 9">DSM 29163</strain>
    </source>
</reference>
<keyword evidence="3" id="KW-0472">Membrane</keyword>
<dbReference type="InterPro" id="IPR051692">
    <property type="entry name" value="OMP-like"/>
</dbReference>